<comment type="caution">
    <text evidence="2">The sequence shown here is derived from an EMBL/GenBank/DDBJ whole genome shotgun (WGS) entry which is preliminary data.</text>
</comment>
<evidence type="ECO:0000313" key="2">
    <source>
        <dbReference type="EMBL" id="MEQ2240218.1"/>
    </source>
</evidence>
<feature type="region of interest" description="Disordered" evidence="1">
    <location>
        <begin position="1"/>
        <end position="54"/>
    </location>
</feature>
<proteinExistence type="predicted"/>
<dbReference type="Proteomes" id="UP001482620">
    <property type="component" value="Unassembled WGS sequence"/>
</dbReference>
<gene>
    <name evidence="2" type="ORF">ILYODFUR_012551</name>
</gene>
<evidence type="ECO:0000313" key="3">
    <source>
        <dbReference type="Proteomes" id="UP001482620"/>
    </source>
</evidence>
<organism evidence="2 3">
    <name type="scientific">Ilyodon furcidens</name>
    <name type="common">goldbreast splitfin</name>
    <dbReference type="NCBI Taxonomy" id="33524"/>
    <lineage>
        <taxon>Eukaryota</taxon>
        <taxon>Metazoa</taxon>
        <taxon>Chordata</taxon>
        <taxon>Craniata</taxon>
        <taxon>Vertebrata</taxon>
        <taxon>Euteleostomi</taxon>
        <taxon>Actinopterygii</taxon>
        <taxon>Neopterygii</taxon>
        <taxon>Teleostei</taxon>
        <taxon>Neoteleostei</taxon>
        <taxon>Acanthomorphata</taxon>
        <taxon>Ovalentaria</taxon>
        <taxon>Atherinomorphae</taxon>
        <taxon>Cyprinodontiformes</taxon>
        <taxon>Goodeidae</taxon>
        <taxon>Ilyodon</taxon>
    </lineage>
</organism>
<sequence length="132" mass="14322">MKHEDPENSASGVGRLFEGERHQDPETGTENGPATNATTNRTTEEQRQGPLEAEETNYFHVQSPAARGVSVTEGSRTLAVQKTCLAVTYSSKNKAVVGCDMRHAYVFSCLSCLCDGVFQTQTFSLDGTLDLC</sequence>
<evidence type="ECO:0000256" key="1">
    <source>
        <dbReference type="SAM" id="MobiDB-lite"/>
    </source>
</evidence>
<dbReference type="EMBL" id="JAHRIQ010058917">
    <property type="protein sequence ID" value="MEQ2240218.1"/>
    <property type="molecule type" value="Genomic_DNA"/>
</dbReference>
<name>A0ABV0U8S2_9TELE</name>
<protein>
    <submittedName>
        <fullName evidence="2">Uncharacterized protein</fullName>
    </submittedName>
</protein>
<keyword evidence="3" id="KW-1185">Reference proteome</keyword>
<reference evidence="2 3" key="1">
    <citation type="submission" date="2021-06" db="EMBL/GenBank/DDBJ databases">
        <authorList>
            <person name="Palmer J.M."/>
        </authorList>
    </citation>
    <scope>NUCLEOTIDE SEQUENCE [LARGE SCALE GENOMIC DNA]</scope>
    <source>
        <strain evidence="3">if_2019</strain>
        <tissue evidence="2">Muscle</tissue>
    </source>
</reference>
<accession>A0ABV0U8S2</accession>